<organism evidence="1 2">
    <name type="scientific">Candidatus Egerieisoma faecipullorum</name>
    <dbReference type="NCBI Taxonomy" id="2840963"/>
    <lineage>
        <taxon>Bacteria</taxon>
        <taxon>Bacillati</taxon>
        <taxon>Bacillota</taxon>
        <taxon>Clostridia</taxon>
        <taxon>Eubacteriales</taxon>
        <taxon>Clostridiaceae</taxon>
        <taxon>Clostridiaceae incertae sedis</taxon>
        <taxon>Candidatus Egerieisoma</taxon>
    </lineage>
</organism>
<evidence type="ECO:0000313" key="2">
    <source>
        <dbReference type="Proteomes" id="UP000824089"/>
    </source>
</evidence>
<dbReference type="Gene3D" id="1.20.1260.10">
    <property type="match status" value="1"/>
</dbReference>
<keyword evidence="1" id="KW-0946">Virion</keyword>
<dbReference type="InterPro" id="IPR009078">
    <property type="entry name" value="Ferritin-like_SF"/>
</dbReference>
<accession>A0A9D1I9P7</accession>
<dbReference type="InterPro" id="IPR012347">
    <property type="entry name" value="Ferritin-like"/>
</dbReference>
<dbReference type="Proteomes" id="UP000824089">
    <property type="component" value="Unassembled WGS sequence"/>
</dbReference>
<reference evidence="1" key="2">
    <citation type="journal article" date="2021" name="PeerJ">
        <title>Extensive microbial diversity within the chicken gut microbiome revealed by metagenomics and culture.</title>
        <authorList>
            <person name="Gilroy R."/>
            <person name="Ravi A."/>
            <person name="Getino M."/>
            <person name="Pursley I."/>
            <person name="Horton D.L."/>
            <person name="Alikhan N.F."/>
            <person name="Baker D."/>
            <person name="Gharbi K."/>
            <person name="Hall N."/>
            <person name="Watson M."/>
            <person name="Adriaenssens E.M."/>
            <person name="Foster-Nyarko E."/>
            <person name="Jarju S."/>
            <person name="Secka A."/>
            <person name="Antonio M."/>
            <person name="Oren A."/>
            <person name="Chaudhuri R.R."/>
            <person name="La Ragione R."/>
            <person name="Hildebrand F."/>
            <person name="Pallen M.J."/>
        </authorList>
    </citation>
    <scope>NUCLEOTIDE SEQUENCE</scope>
    <source>
        <strain evidence="1">CHK195-4489</strain>
    </source>
</reference>
<dbReference type="EMBL" id="DVMM01000121">
    <property type="protein sequence ID" value="HIU29793.1"/>
    <property type="molecule type" value="Genomic_DNA"/>
</dbReference>
<protein>
    <submittedName>
        <fullName evidence="1">Spore coat protein</fullName>
    </submittedName>
</protein>
<gene>
    <name evidence="1" type="ORF">IAD50_05795</name>
</gene>
<reference evidence="1" key="1">
    <citation type="submission" date="2020-10" db="EMBL/GenBank/DDBJ databases">
        <authorList>
            <person name="Gilroy R."/>
        </authorList>
    </citation>
    <scope>NUCLEOTIDE SEQUENCE</scope>
    <source>
        <strain evidence="1">CHK195-4489</strain>
    </source>
</reference>
<dbReference type="AlphaFoldDB" id="A0A9D1I9P7"/>
<name>A0A9D1I9P7_9CLOT</name>
<evidence type="ECO:0000313" key="1">
    <source>
        <dbReference type="EMBL" id="HIU29793.1"/>
    </source>
</evidence>
<comment type="caution">
    <text evidence="1">The sequence shown here is derived from an EMBL/GenBank/DDBJ whole genome shotgun (WGS) entry which is preliminary data.</text>
</comment>
<dbReference type="SUPFAM" id="SSF47240">
    <property type="entry name" value="Ferritin-like"/>
    <property type="match status" value="1"/>
</dbReference>
<proteinExistence type="predicted"/>
<sequence length="70" mass="8038">MPNSTMPEKSLAMLEDMLGAESTAIKKFHFYAANCTDPNLKTICEKAEQMHRKHFDTMFQYLNSYACQAN</sequence>
<keyword evidence="1" id="KW-0167">Capsid protein</keyword>